<proteinExistence type="predicted"/>
<protein>
    <submittedName>
        <fullName evidence="1">Uncharacterized protein</fullName>
    </submittedName>
</protein>
<accession>A0ACB9KKA7</accession>
<name>A0ACB9KKA7_BAUVA</name>
<keyword evidence="2" id="KW-1185">Reference proteome</keyword>
<comment type="caution">
    <text evidence="1">The sequence shown here is derived from an EMBL/GenBank/DDBJ whole genome shotgun (WGS) entry which is preliminary data.</text>
</comment>
<reference evidence="1 2" key="1">
    <citation type="journal article" date="2022" name="DNA Res.">
        <title>Chromosomal-level genome assembly of the orchid tree Bauhinia variegata (Leguminosae; Cercidoideae) supports the allotetraploid origin hypothesis of Bauhinia.</title>
        <authorList>
            <person name="Zhong Y."/>
            <person name="Chen Y."/>
            <person name="Zheng D."/>
            <person name="Pang J."/>
            <person name="Liu Y."/>
            <person name="Luo S."/>
            <person name="Meng S."/>
            <person name="Qian L."/>
            <person name="Wei D."/>
            <person name="Dai S."/>
            <person name="Zhou R."/>
        </authorList>
    </citation>
    <scope>NUCLEOTIDE SEQUENCE [LARGE SCALE GENOMIC DNA]</scope>
    <source>
        <strain evidence="1">BV-YZ2020</strain>
    </source>
</reference>
<evidence type="ECO:0000313" key="2">
    <source>
        <dbReference type="Proteomes" id="UP000828941"/>
    </source>
</evidence>
<gene>
    <name evidence="1" type="ORF">L6164_037541</name>
</gene>
<dbReference type="Proteomes" id="UP000828941">
    <property type="component" value="Chromosome 14"/>
</dbReference>
<dbReference type="EMBL" id="CM039439">
    <property type="protein sequence ID" value="KAI4297659.1"/>
    <property type="molecule type" value="Genomic_DNA"/>
</dbReference>
<sequence length="484" mass="56429">MVYGEAGSLLEYFQHQLLEHPSFYHTYQMDFEEKMTNVFWANAKMILDYEYFGDVVSLDTTYCTNRAHRPLALFSGFNHHRGTVIFGVALLYDETTKSFKWLFEIFLKAHGNRKPKTLFTDQDQAMAKALVVVMSETRHGLCTWHLMQNGIKHLVTKFNVNENNWVKSMYAIKEKWAACHMKEAFTLGMRSTQLSESLNSNFDACMGPNVNVIQFFNHFERVIEEKQYNELIYEYESRHKLARLRYEHSPILLQLTQVYTTTVFNIFQNEFALFLAACIRERIVSQLLFEYVVTLISEEGEWRVVYDPVQTSISCNSRKFETIGILYCHALKVFEANDVKFVPDQYILNSWTRHARNGIIHDVKGNEVVEDPKLSSTQRYRQLCSTMIRLAVEVSTSEKLHKIVKKGVQELCKHVMEIQLEENILVNDDGGAQRSTRKNVTQSNVRVIERWGWFKKLAQPGFHFFNPFASECLASILTTRVCSL</sequence>
<evidence type="ECO:0000313" key="1">
    <source>
        <dbReference type="EMBL" id="KAI4297659.1"/>
    </source>
</evidence>
<organism evidence="1 2">
    <name type="scientific">Bauhinia variegata</name>
    <name type="common">Purple orchid tree</name>
    <name type="synonym">Phanera variegata</name>
    <dbReference type="NCBI Taxonomy" id="167791"/>
    <lineage>
        <taxon>Eukaryota</taxon>
        <taxon>Viridiplantae</taxon>
        <taxon>Streptophyta</taxon>
        <taxon>Embryophyta</taxon>
        <taxon>Tracheophyta</taxon>
        <taxon>Spermatophyta</taxon>
        <taxon>Magnoliopsida</taxon>
        <taxon>eudicotyledons</taxon>
        <taxon>Gunneridae</taxon>
        <taxon>Pentapetalae</taxon>
        <taxon>rosids</taxon>
        <taxon>fabids</taxon>
        <taxon>Fabales</taxon>
        <taxon>Fabaceae</taxon>
        <taxon>Cercidoideae</taxon>
        <taxon>Cercideae</taxon>
        <taxon>Bauhiniinae</taxon>
        <taxon>Bauhinia</taxon>
    </lineage>
</organism>